<evidence type="ECO:0000313" key="3">
    <source>
        <dbReference type="Proteomes" id="UP000324897"/>
    </source>
</evidence>
<feature type="non-terminal residue" evidence="2">
    <location>
        <position position="137"/>
    </location>
</feature>
<organism evidence="2 3">
    <name type="scientific">Eragrostis curvula</name>
    <name type="common">weeping love grass</name>
    <dbReference type="NCBI Taxonomy" id="38414"/>
    <lineage>
        <taxon>Eukaryota</taxon>
        <taxon>Viridiplantae</taxon>
        <taxon>Streptophyta</taxon>
        <taxon>Embryophyta</taxon>
        <taxon>Tracheophyta</taxon>
        <taxon>Spermatophyta</taxon>
        <taxon>Magnoliopsida</taxon>
        <taxon>Liliopsida</taxon>
        <taxon>Poales</taxon>
        <taxon>Poaceae</taxon>
        <taxon>PACMAD clade</taxon>
        <taxon>Chloridoideae</taxon>
        <taxon>Eragrostideae</taxon>
        <taxon>Eragrostidinae</taxon>
        <taxon>Eragrostis</taxon>
    </lineage>
</organism>
<reference evidence="2 3" key="1">
    <citation type="journal article" date="2019" name="Sci. Rep.">
        <title>A high-quality genome of Eragrostis curvula grass provides insights into Poaceae evolution and supports new strategies to enhance forage quality.</title>
        <authorList>
            <person name="Carballo J."/>
            <person name="Santos B.A.C.M."/>
            <person name="Zappacosta D."/>
            <person name="Garbus I."/>
            <person name="Selva J.P."/>
            <person name="Gallo C.A."/>
            <person name="Diaz A."/>
            <person name="Albertini E."/>
            <person name="Caccamo M."/>
            <person name="Echenique V."/>
        </authorList>
    </citation>
    <scope>NUCLEOTIDE SEQUENCE [LARGE SCALE GENOMIC DNA]</scope>
    <source>
        <strain evidence="3">cv. Victoria</strain>
        <tissue evidence="2">Leaf</tissue>
    </source>
</reference>
<name>A0A5J9TUP1_9POAL</name>
<evidence type="ECO:0000313" key="2">
    <source>
        <dbReference type="EMBL" id="TVU15015.1"/>
    </source>
</evidence>
<sequence length="137" mass="13955">MRRAAARAPPGAARRPGHGGPGRRVRGERGPGRRLRDGEDGPDLRLPLLLLVHGGSGRRRRRRARQAAPAAVAAPGGGNDGSGDVAAVASLGRGDDGSGDVAAFAVSSKQSTRQSAVCRESYAVWPLPGATPGKPLA</sequence>
<feature type="compositionally biased region" description="Basic residues" evidence="1">
    <location>
        <begin position="56"/>
        <end position="65"/>
    </location>
</feature>
<dbReference type="Proteomes" id="UP000324897">
    <property type="component" value="Unassembled WGS sequence"/>
</dbReference>
<comment type="caution">
    <text evidence="2">The sequence shown here is derived from an EMBL/GenBank/DDBJ whole genome shotgun (WGS) entry which is preliminary data.</text>
</comment>
<feature type="compositionally biased region" description="Basic residues" evidence="1">
    <location>
        <begin position="15"/>
        <end position="24"/>
    </location>
</feature>
<dbReference type="EMBL" id="RWGY01000031">
    <property type="protein sequence ID" value="TVU15015.1"/>
    <property type="molecule type" value="Genomic_DNA"/>
</dbReference>
<dbReference type="AlphaFoldDB" id="A0A5J9TUP1"/>
<protein>
    <submittedName>
        <fullName evidence="2">Uncharacterized protein</fullName>
    </submittedName>
</protein>
<dbReference type="Gramene" id="TVU15015">
    <property type="protein sequence ID" value="TVU15015"/>
    <property type="gene ID" value="EJB05_38513"/>
</dbReference>
<evidence type="ECO:0000256" key="1">
    <source>
        <dbReference type="SAM" id="MobiDB-lite"/>
    </source>
</evidence>
<feature type="compositionally biased region" description="Basic and acidic residues" evidence="1">
    <location>
        <begin position="25"/>
        <end position="43"/>
    </location>
</feature>
<feature type="region of interest" description="Disordered" evidence="1">
    <location>
        <begin position="1"/>
        <end position="97"/>
    </location>
</feature>
<keyword evidence="3" id="KW-1185">Reference proteome</keyword>
<proteinExistence type="predicted"/>
<feature type="compositionally biased region" description="Low complexity" evidence="1">
    <location>
        <begin position="1"/>
        <end position="14"/>
    </location>
</feature>
<gene>
    <name evidence="2" type="ORF">EJB05_38513</name>
</gene>
<accession>A0A5J9TUP1</accession>